<reference evidence="1 2" key="1">
    <citation type="submission" date="2020-04" db="EMBL/GenBank/DDBJ databases">
        <authorList>
            <person name="De Canck E."/>
        </authorList>
    </citation>
    <scope>NUCLEOTIDE SEQUENCE [LARGE SCALE GENOMIC DNA]</scope>
    <source>
        <strain evidence="1 2">LMG 29542</strain>
    </source>
</reference>
<dbReference type="AlphaFoldDB" id="A0A6J5F917"/>
<dbReference type="EMBL" id="CADIKH010000104">
    <property type="protein sequence ID" value="CAB3774261.1"/>
    <property type="molecule type" value="Genomic_DNA"/>
</dbReference>
<gene>
    <name evidence="1" type="ORF">LMG29542_07677</name>
</gene>
<evidence type="ECO:0000313" key="2">
    <source>
        <dbReference type="Proteomes" id="UP000494363"/>
    </source>
</evidence>
<dbReference type="Proteomes" id="UP000494363">
    <property type="component" value="Unassembled WGS sequence"/>
</dbReference>
<sequence length="136" mass="14905">MPLYTEVAILSASLCEAEINLALAWGLSMLDKEDVFQLIESKSTPEKWLHGPKIVLPDYRMPLGCAEAEALRKVFSERNRLVHPKSTVQKAGQQKLGAKALKPPKLADLSASDRYSLLGKLRPTLTRICLCGSGAT</sequence>
<accession>A0A6J5F917</accession>
<keyword evidence="2" id="KW-1185">Reference proteome</keyword>
<name>A0A6J5F917_9BURK</name>
<proteinExistence type="predicted"/>
<evidence type="ECO:0000313" key="1">
    <source>
        <dbReference type="EMBL" id="CAB3774261.1"/>
    </source>
</evidence>
<protein>
    <submittedName>
        <fullName evidence="1">Uncharacterized protein</fullName>
    </submittedName>
</protein>
<organism evidence="1 2">
    <name type="scientific">Paraburkholderia humisilvae</name>
    <dbReference type="NCBI Taxonomy" id="627669"/>
    <lineage>
        <taxon>Bacteria</taxon>
        <taxon>Pseudomonadati</taxon>
        <taxon>Pseudomonadota</taxon>
        <taxon>Betaproteobacteria</taxon>
        <taxon>Burkholderiales</taxon>
        <taxon>Burkholderiaceae</taxon>
        <taxon>Paraburkholderia</taxon>
    </lineage>
</organism>